<dbReference type="InterPro" id="IPR002213">
    <property type="entry name" value="UDP_glucos_trans"/>
</dbReference>
<sequence length="389" mass="40691">MTGSTSHAKAMSSIASALTGAGHQVLVAAPPELAAAFRDTACDVAGVMGDFGAHCRRLDHRPGRIWYLEVTAGPMAGEDFANLLPTATRFRPDLLVRDGGEFAGCLLAEELGLPLVVAPSGVANLLDPAAVLPLLNERRAEIGLPVATDPGGIYGRGRIDCMPPEYSFAARPGDRTLSYRQPVSAESTEAEAWGIGSTPDRPLVLAAFGGVLPMAARLKRSGVVFPDVIDEAVDAGPLVKAVVAALGTVDCTALVAAGAFAVGRPPPNVRVVERFPQEALLPEARLFVTHGGYNSIREAVAAGVPMAVAPRFADQHRNADRVESLGLGKHLRVLEPSAMGAVCRSLLADTSILNTARHAQKLMSELPSLDTLPGDLERIVASRSRDGAV</sequence>
<proteinExistence type="predicted"/>
<dbReference type="PANTHER" id="PTHR48050">
    <property type="entry name" value="STEROL 3-BETA-GLUCOSYLTRANSFERASE"/>
    <property type="match status" value="1"/>
</dbReference>
<protein>
    <submittedName>
        <fullName evidence="1">Glycosyltransferase</fullName>
    </submittedName>
</protein>
<dbReference type="RefSeq" id="WP_165503268.1">
    <property type="nucleotide sequence ID" value="NZ_CAACUY010000311.1"/>
</dbReference>
<dbReference type="InterPro" id="IPR050426">
    <property type="entry name" value="Glycosyltransferase_28"/>
</dbReference>
<keyword evidence="2" id="KW-1185">Reference proteome</keyword>
<comment type="caution">
    <text evidence="1">The sequence shown here is derived from an EMBL/GenBank/DDBJ whole genome shotgun (WGS) entry which is preliminary data.</text>
</comment>
<reference evidence="2" key="1">
    <citation type="journal article" date="2019" name="Int. J. Syst. Evol. Microbiol.">
        <title>The Global Catalogue of Microorganisms (GCM) 10K type strain sequencing project: providing services to taxonomists for standard genome sequencing and annotation.</title>
        <authorList>
            <consortium name="The Broad Institute Genomics Platform"/>
            <consortium name="The Broad Institute Genome Sequencing Center for Infectious Disease"/>
            <person name="Wu L."/>
            <person name="Ma J."/>
        </authorList>
    </citation>
    <scope>NUCLEOTIDE SEQUENCE [LARGE SCALE GENOMIC DNA]</scope>
    <source>
        <strain evidence="2">JCM 9371</strain>
    </source>
</reference>
<dbReference type="EMBL" id="JBHTGP010000018">
    <property type="protein sequence ID" value="MFD0690675.1"/>
    <property type="molecule type" value="Genomic_DNA"/>
</dbReference>
<dbReference type="Gene3D" id="3.40.50.2000">
    <property type="entry name" value="Glycogen Phosphorylase B"/>
    <property type="match status" value="2"/>
</dbReference>
<evidence type="ECO:0000313" key="2">
    <source>
        <dbReference type="Proteomes" id="UP001597063"/>
    </source>
</evidence>
<gene>
    <name evidence="1" type="ORF">ACFQZM_39730</name>
</gene>
<dbReference type="Proteomes" id="UP001597063">
    <property type="component" value="Unassembled WGS sequence"/>
</dbReference>
<name>A0ABW2Y1G8_9ACTN</name>
<dbReference type="CDD" id="cd03784">
    <property type="entry name" value="GT1_Gtf-like"/>
    <property type="match status" value="1"/>
</dbReference>
<evidence type="ECO:0000313" key="1">
    <source>
        <dbReference type="EMBL" id="MFD0690675.1"/>
    </source>
</evidence>
<dbReference type="Pfam" id="PF00201">
    <property type="entry name" value="UDPGT"/>
    <property type="match status" value="1"/>
</dbReference>
<dbReference type="PANTHER" id="PTHR48050:SF13">
    <property type="entry name" value="STEROL 3-BETA-GLUCOSYLTRANSFERASE UGT80A2"/>
    <property type="match status" value="1"/>
</dbReference>
<organism evidence="1 2">
    <name type="scientific">Actinomadura fibrosa</name>
    <dbReference type="NCBI Taxonomy" id="111802"/>
    <lineage>
        <taxon>Bacteria</taxon>
        <taxon>Bacillati</taxon>
        <taxon>Actinomycetota</taxon>
        <taxon>Actinomycetes</taxon>
        <taxon>Streptosporangiales</taxon>
        <taxon>Thermomonosporaceae</taxon>
        <taxon>Actinomadura</taxon>
    </lineage>
</organism>
<accession>A0ABW2Y1G8</accession>
<dbReference type="SUPFAM" id="SSF53756">
    <property type="entry name" value="UDP-Glycosyltransferase/glycogen phosphorylase"/>
    <property type="match status" value="1"/>
</dbReference>